<gene>
    <name evidence="3" type="ORF">GCM10023338_23530</name>
</gene>
<feature type="region of interest" description="Disordered" evidence="2">
    <location>
        <begin position="257"/>
        <end position="276"/>
    </location>
</feature>
<reference evidence="4" key="1">
    <citation type="journal article" date="2019" name="Int. J. Syst. Evol. Microbiol.">
        <title>The Global Catalogue of Microorganisms (GCM) 10K type strain sequencing project: providing services to taxonomists for standard genome sequencing and annotation.</title>
        <authorList>
            <consortium name="The Broad Institute Genomics Platform"/>
            <consortium name="The Broad Institute Genome Sequencing Center for Infectious Disease"/>
            <person name="Wu L."/>
            <person name="Ma J."/>
        </authorList>
    </citation>
    <scope>NUCLEOTIDE SEQUENCE [LARGE SCALE GENOMIC DNA]</scope>
    <source>
        <strain evidence="4">JCM 18424</strain>
    </source>
</reference>
<dbReference type="EMBL" id="BAABKE010000011">
    <property type="protein sequence ID" value="GAA5104195.1"/>
    <property type="molecule type" value="Genomic_DNA"/>
</dbReference>
<dbReference type="RefSeq" id="WP_345668200.1">
    <property type="nucleotide sequence ID" value="NZ_BAABKE010000011.1"/>
</dbReference>
<feature type="coiled-coil region" evidence="1">
    <location>
        <begin position="220"/>
        <end position="254"/>
    </location>
</feature>
<sequence>MNKKTKFTRIAVSGPTIDGRQITAQQIDEMAASYNPEVYTANIWIEHIRGIHPDSDFGSKGEVLALEARDHEINGQKQRALYAEMEVGTDLQNMNAKNQKKGFSIEITPNFAQTGKAYLRGLGATDSPASLGTQAMQFNIYARQNTDSIFSDVVEFDALEFAEEKNAQTFDAPDQKGFFKNMFAGFFAAHKEQVEPPKPVQPKQSDFNVSDLENVLTQFAEKQDEVIASLKAELKSQKDAFSALQAEFNVLKEEPKEKQQQKFVDGSGTTTELINY</sequence>
<proteinExistence type="predicted"/>
<evidence type="ECO:0000313" key="4">
    <source>
        <dbReference type="Proteomes" id="UP001500631"/>
    </source>
</evidence>
<evidence type="ECO:0008006" key="5">
    <source>
        <dbReference type="Google" id="ProtNLM"/>
    </source>
</evidence>
<protein>
    <recommendedName>
        <fullName evidence="5">Phage capsid protein</fullName>
    </recommendedName>
</protein>
<feature type="compositionally biased region" description="Polar residues" evidence="2">
    <location>
        <begin position="267"/>
        <end position="276"/>
    </location>
</feature>
<dbReference type="Pfam" id="PF05929">
    <property type="entry name" value="Phage_GPO"/>
    <property type="match status" value="1"/>
</dbReference>
<keyword evidence="4" id="KW-1185">Reference proteome</keyword>
<accession>A0ABP9MXQ4</accession>
<evidence type="ECO:0000313" key="3">
    <source>
        <dbReference type="EMBL" id="GAA5104195.1"/>
    </source>
</evidence>
<evidence type="ECO:0000256" key="2">
    <source>
        <dbReference type="SAM" id="MobiDB-lite"/>
    </source>
</evidence>
<evidence type="ECO:0000256" key="1">
    <source>
        <dbReference type="SAM" id="Coils"/>
    </source>
</evidence>
<name>A0ABP9MXQ4_9GAMM</name>
<dbReference type="Proteomes" id="UP001500631">
    <property type="component" value="Unassembled WGS sequence"/>
</dbReference>
<keyword evidence="1" id="KW-0175">Coiled coil</keyword>
<organism evidence="3 4">
    <name type="scientific">Wohlfahrtiimonas larvae</name>
    <dbReference type="NCBI Taxonomy" id="1157986"/>
    <lineage>
        <taxon>Bacteria</taxon>
        <taxon>Pseudomonadati</taxon>
        <taxon>Pseudomonadota</taxon>
        <taxon>Gammaproteobacteria</taxon>
        <taxon>Cardiobacteriales</taxon>
        <taxon>Ignatzschineriaceae</taxon>
        <taxon>Wohlfahrtiimonas</taxon>
    </lineage>
</organism>
<comment type="caution">
    <text evidence="3">The sequence shown here is derived from an EMBL/GenBank/DDBJ whole genome shotgun (WGS) entry which is preliminary data.</text>
</comment>
<dbReference type="InterPro" id="IPR009228">
    <property type="entry name" value="Capsid_scaffold_GpO"/>
</dbReference>